<dbReference type="EMBL" id="MU003698">
    <property type="protein sequence ID" value="KAF2811818.1"/>
    <property type="molecule type" value="Genomic_DNA"/>
</dbReference>
<evidence type="ECO:0000256" key="1">
    <source>
        <dbReference type="ARBA" id="ARBA00004123"/>
    </source>
</evidence>
<dbReference type="SUPFAM" id="SSF57667">
    <property type="entry name" value="beta-beta-alpha zinc fingers"/>
    <property type="match status" value="2"/>
</dbReference>
<dbReference type="Proteomes" id="UP000504636">
    <property type="component" value="Unplaced"/>
</dbReference>
<proteinExistence type="predicted"/>
<dbReference type="InterPro" id="IPR013087">
    <property type="entry name" value="Znf_C2H2_type"/>
</dbReference>
<gene>
    <name evidence="10 12" type="ORF">BDZ99DRAFT_475326</name>
</gene>
<accession>A0A6A6YTC4</accession>
<dbReference type="AlphaFoldDB" id="A0A6A6YTC4"/>
<dbReference type="PROSITE" id="PS50157">
    <property type="entry name" value="ZINC_FINGER_C2H2_2"/>
    <property type="match status" value="2"/>
</dbReference>
<feature type="region of interest" description="Disordered" evidence="8">
    <location>
        <begin position="439"/>
        <end position="461"/>
    </location>
</feature>
<dbReference type="PANTHER" id="PTHR24406">
    <property type="entry name" value="TRANSCRIPTIONAL REPRESSOR CTCFL-RELATED"/>
    <property type="match status" value="1"/>
</dbReference>
<keyword evidence="6" id="KW-0539">Nucleus</keyword>
<sequence length="672" mass="73580">MPNDYQPLPRGKSVPTYNVKILAGTSLHTPTKYLQKHLPTVSRPAVPSRVSSSLNSQLNTKTMPSEKKITPRGSSRKPRKSKSTNNLSVLSGTTPPVIPSSPTTKDQAEEFERILKRMKTSNTLVSVGDIRRALASRVSSEDVEHSDTTEKDKPYGCTVCGKRYTSSYGLENHLSRTPDCINGPQERFHCKLCGKHYKNPEGLKAHHKTAPNCNTGPPVLLDNSAGRKRGEPHRCEICAKVFASSIGLRYHRQFAVTKCNSRKAAGLAVKSKKAKSYRCGSCGKSYKNSKGLKYHLKDAAVKCTMPTTIPPHFEPGAFPLAIPEHSTYLKNAFRDLTTKTGLEQKQAMAGVQYCLDSLDVKIQRVWGGLIKKAEEYGTGNGAEEDKENDPWEDVVSVDDTGDSSDTEAYDTGIWAQERSENEMEDVDGVDEMEVYTNTKAGGDNEEKAEESTSPTDMLPHWATPRGIFNTLGTIGRKGTSDQAVTHPISERDNLDARAAAMHPASRWRIYGGPITIHDPLLRRINKEGQMSSKKRKRSDVIDTDSPASKRIDAAASVSPTRKILHTTVNPERPSATLEEGLASFVKHTAVETIDLGIESEGEGPANSAIPDTEAPLPPTGSKTRDSSSREYDGSARTPWSLPGQMDFSPMPGTISGLVAGMDEAQKVEFWQD</sequence>
<evidence type="ECO:0000313" key="10">
    <source>
        <dbReference type="EMBL" id="KAF2811818.1"/>
    </source>
</evidence>
<feature type="compositionally biased region" description="Low complexity" evidence="8">
    <location>
        <begin position="91"/>
        <end position="104"/>
    </location>
</feature>
<dbReference type="SMART" id="SM00355">
    <property type="entry name" value="ZnF_C2H2"/>
    <property type="match status" value="4"/>
</dbReference>
<keyword evidence="3" id="KW-0677">Repeat</keyword>
<keyword evidence="11" id="KW-1185">Reference proteome</keyword>
<feature type="compositionally biased region" description="Polar residues" evidence="8">
    <location>
        <begin position="54"/>
        <end position="63"/>
    </location>
</feature>
<feature type="domain" description="C2H2-type" evidence="9">
    <location>
        <begin position="188"/>
        <end position="217"/>
    </location>
</feature>
<dbReference type="Gene3D" id="3.30.160.60">
    <property type="entry name" value="Classic Zinc Finger"/>
    <property type="match status" value="2"/>
</dbReference>
<dbReference type="InterPro" id="IPR050888">
    <property type="entry name" value="ZnF_C2H2-type_TF"/>
</dbReference>
<feature type="domain" description="C2H2-type" evidence="9">
    <location>
        <begin position="277"/>
        <end position="297"/>
    </location>
</feature>
<dbReference type="GO" id="GO:0005634">
    <property type="term" value="C:nucleus"/>
    <property type="evidence" value="ECO:0007669"/>
    <property type="project" value="UniProtKB-SubCell"/>
</dbReference>
<name>A0A6A6YTC4_9PEZI</name>
<feature type="region of interest" description="Disordered" evidence="8">
    <location>
        <begin position="527"/>
        <end position="558"/>
    </location>
</feature>
<reference evidence="12" key="2">
    <citation type="submission" date="2020-04" db="EMBL/GenBank/DDBJ databases">
        <authorList>
            <consortium name="NCBI Genome Project"/>
        </authorList>
    </citation>
    <scope>NUCLEOTIDE SEQUENCE</scope>
    <source>
        <strain evidence="12">CBS 304.34</strain>
    </source>
</reference>
<feature type="compositionally biased region" description="Acidic residues" evidence="8">
    <location>
        <begin position="382"/>
        <end position="407"/>
    </location>
</feature>
<feature type="region of interest" description="Disordered" evidence="8">
    <location>
        <begin position="599"/>
        <end position="656"/>
    </location>
</feature>
<evidence type="ECO:0000256" key="6">
    <source>
        <dbReference type="ARBA" id="ARBA00023242"/>
    </source>
</evidence>
<protein>
    <recommendedName>
        <fullName evidence="9">C2H2-type domain-containing protein</fullName>
    </recommendedName>
</protein>
<reference evidence="10 12" key="1">
    <citation type="journal article" date="2020" name="Stud. Mycol.">
        <title>101 Dothideomycetes genomes: a test case for predicting lifestyles and emergence of pathogens.</title>
        <authorList>
            <person name="Haridas S."/>
            <person name="Albert R."/>
            <person name="Binder M."/>
            <person name="Bloem J."/>
            <person name="Labutti K."/>
            <person name="Salamov A."/>
            <person name="Andreopoulos B."/>
            <person name="Baker S."/>
            <person name="Barry K."/>
            <person name="Bills G."/>
            <person name="Bluhm B."/>
            <person name="Cannon C."/>
            <person name="Castanera R."/>
            <person name="Culley D."/>
            <person name="Daum C."/>
            <person name="Ezra D."/>
            <person name="Gonzalez J."/>
            <person name="Henrissat B."/>
            <person name="Kuo A."/>
            <person name="Liang C."/>
            <person name="Lipzen A."/>
            <person name="Lutzoni F."/>
            <person name="Magnuson J."/>
            <person name="Mondo S."/>
            <person name="Nolan M."/>
            <person name="Ohm R."/>
            <person name="Pangilinan J."/>
            <person name="Park H.-J."/>
            <person name="Ramirez L."/>
            <person name="Alfaro M."/>
            <person name="Sun H."/>
            <person name="Tritt A."/>
            <person name="Yoshinaga Y."/>
            <person name="Zwiers L.-H."/>
            <person name="Turgeon B."/>
            <person name="Goodwin S."/>
            <person name="Spatafora J."/>
            <person name="Crous P."/>
            <person name="Grigoriev I."/>
        </authorList>
    </citation>
    <scope>NUCLEOTIDE SEQUENCE</scope>
    <source>
        <strain evidence="10 12">CBS 304.34</strain>
    </source>
</reference>
<organism evidence="10">
    <name type="scientific">Mytilinidion resinicola</name>
    <dbReference type="NCBI Taxonomy" id="574789"/>
    <lineage>
        <taxon>Eukaryota</taxon>
        <taxon>Fungi</taxon>
        <taxon>Dikarya</taxon>
        <taxon>Ascomycota</taxon>
        <taxon>Pezizomycotina</taxon>
        <taxon>Dothideomycetes</taxon>
        <taxon>Pleosporomycetidae</taxon>
        <taxon>Mytilinidiales</taxon>
        <taxon>Mytilinidiaceae</taxon>
        <taxon>Mytilinidion</taxon>
    </lineage>
</organism>
<dbReference type="GeneID" id="54462870"/>
<reference evidence="12" key="3">
    <citation type="submission" date="2025-04" db="UniProtKB">
        <authorList>
            <consortium name="RefSeq"/>
        </authorList>
    </citation>
    <scope>IDENTIFICATION</scope>
    <source>
        <strain evidence="12">CBS 304.34</strain>
    </source>
</reference>
<evidence type="ECO:0000256" key="5">
    <source>
        <dbReference type="ARBA" id="ARBA00022833"/>
    </source>
</evidence>
<evidence type="ECO:0000313" key="11">
    <source>
        <dbReference type="Proteomes" id="UP000504636"/>
    </source>
</evidence>
<keyword evidence="4 7" id="KW-0863">Zinc-finger</keyword>
<evidence type="ECO:0000256" key="7">
    <source>
        <dbReference type="PROSITE-ProRule" id="PRU00042"/>
    </source>
</evidence>
<evidence type="ECO:0000256" key="8">
    <source>
        <dbReference type="SAM" id="MobiDB-lite"/>
    </source>
</evidence>
<keyword evidence="5" id="KW-0862">Zinc</keyword>
<feature type="compositionally biased region" description="Basic and acidic residues" evidence="8">
    <location>
        <begin position="622"/>
        <end position="633"/>
    </location>
</feature>
<evidence type="ECO:0000256" key="3">
    <source>
        <dbReference type="ARBA" id="ARBA00022737"/>
    </source>
</evidence>
<evidence type="ECO:0000313" key="12">
    <source>
        <dbReference type="RefSeq" id="XP_033578782.1"/>
    </source>
</evidence>
<dbReference type="RefSeq" id="XP_033578782.1">
    <property type="nucleotide sequence ID" value="XM_033721977.1"/>
</dbReference>
<evidence type="ECO:0000256" key="2">
    <source>
        <dbReference type="ARBA" id="ARBA00022723"/>
    </source>
</evidence>
<evidence type="ECO:0000256" key="4">
    <source>
        <dbReference type="ARBA" id="ARBA00022771"/>
    </source>
</evidence>
<feature type="region of interest" description="Disordered" evidence="8">
    <location>
        <begin position="378"/>
        <end position="407"/>
    </location>
</feature>
<dbReference type="InterPro" id="IPR036236">
    <property type="entry name" value="Znf_C2H2_sf"/>
</dbReference>
<dbReference type="GO" id="GO:0008270">
    <property type="term" value="F:zinc ion binding"/>
    <property type="evidence" value="ECO:0007669"/>
    <property type="project" value="UniProtKB-KW"/>
</dbReference>
<evidence type="ECO:0000259" key="9">
    <source>
        <dbReference type="PROSITE" id="PS50157"/>
    </source>
</evidence>
<feature type="region of interest" description="Disordered" evidence="8">
    <location>
        <begin position="38"/>
        <end position="108"/>
    </location>
</feature>
<feature type="compositionally biased region" description="Low complexity" evidence="8">
    <location>
        <begin position="41"/>
        <end position="53"/>
    </location>
</feature>
<keyword evidence="2" id="KW-0479">Metal-binding</keyword>
<comment type="subcellular location">
    <subcellularLocation>
        <location evidence="1">Nucleus</location>
    </subcellularLocation>
</comment>
<dbReference type="Pfam" id="PF00096">
    <property type="entry name" value="zf-C2H2"/>
    <property type="match status" value="3"/>
</dbReference>
<dbReference type="OrthoDB" id="3553514at2759"/>